<protein>
    <submittedName>
        <fullName evidence="5">Excalibur calcium-binding domain-containing protein</fullName>
    </submittedName>
</protein>
<dbReference type="InterPro" id="IPR008613">
    <property type="entry name" value="Excalibur_Ca-bd_domain"/>
</dbReference>
<reference evidence="5 6" key="1">
    <citation type="submission" date="2020-04" db="EMBL/GenBank/DDBJ databases">
        <authorList>
            <person name="Hitch T.C.A."/>
            <person name="Wylensek D."/>
            <person name="Clavel T."/>
        </authorList>
    </citation>
    <scope>NUCLEOTIDE SEQUENCE [LARGE SCALE GENOMIC DNA]</scope>
    <source>
        <strain evidence="5 6">BL-383-APC-3D</strain>
    </source>
</reference>
<dbReference type="Pfam" id="PF05901">
    <property type="entry name" value="Excalibur"/>
    <property type="match status" value="1"/>
</dbReference>
<keyword evidence="2" id="KW-0472">Membrane</keyword>
<feature type="domain" description="Excalibur calcium-binding" evidence="4">
    <location>
        <begin position="135"/>
        <end position="171"/>
    </location>
</feature>
<feature type="compositionally biased region" description="Low complexity" evidence="1">
    <location>
        <begin position="114"/>
        <end position="124"/>
    </location>
</feature>
<comment type="caution">
    <text evidence="5">The sequence shown here is derived from an EMBL/GenBank/DDBJ whole genome shotgun (WGS) entry which is preliminary data.</text>
</comment>
<sequence length="175" mass="18302">MHKRIIPAIVAASLAFSVVPSALAEEHANVENQELEQTQEGQVADAKKVEEGSSDLEIIAGVAVIAGVVAAIAGGVHWAVQQRMIPNPLPGIIPNPPAPKKAVAKPAPKPAAKPAPAKQAVAKPAPAPRPAQTATYKNCADVWNKLGRSIYARDAGFQSKFDRDGDGVGCERDPR</sequence>
<dbReference type="AlphaFoldDB" id="A0AB36CHU4"/>
<evidence type="ECO:0000256" key="1">
    <source>
        <dbReference type="SAM" id="MobiDB-lite"/>
    </source>
</evidence>
<gene>
    <name evidence="5" type="ORF">HF853_01600</name>
</gene>
<evidence type="ECO:0000259" key="4">
    <source>
        <dbReference type="SMART" id="SM00894"/>
    </source>
</evidence>
<dbReference type="SMART" id="SM00894">
    <property type="entry name" value="Excalibur"/>
    <property type="match status" value="1"/>
</dbReference>
<dbReference type="EMBL" id="JABAFZ010000001">
    <property type="protein sequence ID" value="NME88395.1"/>
    <property type="molecule type" value="Genomic_DNA"/>
</dbReference>
<feature type="signal peptide" evidence="3">
    <location>
        <begin position="1"/>
        <end position="24"/>
    </location>
</feature>
<keyword evidence="2" id="KW-0812">Transmembrane</keyword>
<evidence type="ECO:0000256" key="3">
    <source>
        <dbReference type="SAM" id="SignalP"/>
    </source>
</evidence>
<evidence type="ECO:0000256" key="2">
    <source>
        <dbReference type="SAM" id="Phobius"/>
    </source>
</evidence>
<dbReference type="RefSeq" id="WP_168968914.1">
    <property type="nucleotide sequence ID" value="NZ_JABAFZ010000001.1"/>
</dbReference>
<feature type="transmembrane region" description="Helical" evidence="2">
    <location>
        <begin position="58"/>
        <end position="80"/>
    </location>
</feature>
<evidence type="ECO:0000313" key="6">
    <source>
        <dbReference type="Proteomes" id="UP000544551"/>
    </source>
</evidence>
<organism evidence="5 6">
    <name type="scientific">Corynebacterium stationis</name>
    <dbReference type="NCBI Taxonomy" id="1705"/>
    <lineage>
        <taxon>Bacteria</taxon>
        <taxon>Bacillati</taxon>
        <taxon>Actinomycetota</taxon>
        <taxon>Actinomycetes</taxon>
        <taxon>Mycobacteriales</taxon>
        <taxon>Corynebacteriaceae</taxon>
        <taxon>Corynebacterium</taxon>
    </lineage>
</organism>
<keyword evidence="2" id="KW-1133">Transmembrane helix</keyword>
<dbReference type="Proteomes" id="UP000544551">
    <property type="component" value="Unassembled WGS sequence"/>
</dbReference>
<keyword evidence="3" id="KW-0732">Signal</keyword>
<feature type="chain" id="PRO_5044269222" evidence="3">
    <location>
        <begin position="25"/>
        <end position="175"/>
    </location>
</feature>
<proteinExistence type="predicted"/>
<accession>A0AB36CHU4</accession>
<feature type="region of interest" description="Disordered" evidence="1">
    <location>
        <begin position="96"/>
        <end position="135"/>
    </location>
</feature>
<evidence type="ECO:0000313" key="5">
    <source>
        <dbReference type="EMBL" id="NME88395.1"/>
    </source>
</evidence>
<name>A0AB36CHU4_9CORY</name>